<organism evidence="1 2">
    <name type="scientific">Mythimna loreyi</name>
    <dbReference type="NCBI Taxonomy" id="667449"/>
    <lineage>
        <taxon>Eukaryota</taxon>
        <taxon>Metazoa</taxon>
        <taxon>Ecdysozoa</taxon>
        <taxon>Arthropoda</taxon>
        <taxon>Hexapoda</taxon>
        <taxon>Insecta</taxon>
        <taxon>Pterygota</taxon>
        <taxon>Neoptera</taxon>
        <taxon>Endopterygota</taxon>
        <taxon>Lepidoptera</taxon>
        <taxon>Glossata</taxon>
        <taxon>Ditrysia</taxon>
        <taxon>Noctuoidea</taxon>
        <taxon>Noctuidae</taxon>
        <taxon>Noctuinae</taxon>
        <taxon>Hadenini</taxon>
        <taxon>Mythimna</taxon>
    </lineage>
</organism>
<proteinExistence type="predicted"/>
<reference evidence="1" key="1">
    <citation type="submission" date="2023-03" db="EMBL/GenBank/DDBJ databases">
        <title>Chromosome-level genomes of two armyworms, Mythimna separata and Mythimna loreyi, provide insights into the biosynthesis and reception of sex pheromones.</title>
        <authorList>
            <person name="Zhao H."/>
        </authorList>
    </citation>
    <scope>NUCLEOTIDE SEQUENCE</scope>
    <source>
        <strain evidence="1">BeijingLab</strain>
    </source>
</reference>
<sequence>MDNKLTASLEDLEQLFNTRMMEYESRLKSASSVAQPAASPDITTLTSEFAEFRTFVWKALSKFKAQIEMLSLGFDRHETLMRRKVLLFHGIAEHPGEKLLDVLSGVLTNQMGMSDIRKEHIHVCHRLGTSRGKARPILVRLYTSEHRHLIWENKKCLKNTGITITEFLTHVRHRTFMDARKHFGMKSCWSVEGRIVIVTPDSKRHKIETPDELRALVSRFPRASRSDEDDDVATQSVEHTTGMVSPPGVVATPSRGKRKVRRRNN</sequence>
<protein>
    <submittedName>
        <fullName evidence="1">Uncharacterized protein</fullName>
    </submittedName>
</protein>
<dbReference type="Proteomes" id="UP001231649">
    <property type="component" value="Chromosome 23"/>
</dbReference>
<dbReference type="EMBL" id="CM056799">
    <property type="protein sequence ID" value="KAJ8710596.1"/>
    <property type="molecule type" value="Genomic_DNA"/>
</dbReference>
<name>A0ACC2QAC4_9NEOP</name>
<evidence type="ECO:0000313" key="2">
    <source>
        <dbReference type="Proteomes" id="UP001231649"/>
    </source>
</evidence>
<comment type="caution">
    <text evidence="1">The sequence shown here is derived from an EMBL/GenBank/DDBJ whole genome shotgun (WGS) entry which is preliminary data.</text>
</comment>
<gene>
    <name evidence="1" type="ORF">PYW08_009111</name>
</gene>
<accession>A0ACC2QAC4</accession>
<evidence type="ECO:0000313" key="1">
    <source>
        <dbReference type="EMBL" id="KAJ8710596.1"/>
    </source>
</evidence>
<keyword evidence="2" id="KW-1185">Reference proteome</keyword>